<dbReference type="EMBL" id="JAAAID010000140">
    <property type="protein sequence ID" value="KAG0021777.1"/>
    <property type="molecule type" value="Genomic_DNA"/>
</dbReference>
<dbReference type="PROSITE" id="PS51143">
    <property type="entry name" value="MT_A70"/>
    <property type="match status" value="1"/>
</dbReference>
<comment type="similarity">
    <text evidence="1">Belongs to the MT-A70-like family.</text>
</comment>
<keyword evidence="3" id="KW-0489">Methyltransferase</keyword>
<reference evidence="3" key="1">
    <citation type="journal article" date="2020" name="Fungal Divers.">
        <title>Resolving the Mortierellaceae phylogeny through synthesis of multi-gene phylogenetics and phylogenomics.</title>
        <authorList>
            <person name="Vandepol N."/>
            <person name="Liber J."/>
            <person name="Desiro A."/>
            <person name="Na H."/>
            <person name="Kennedy M."/>
            <person name="Barry K."/>
            <person name="Grigoriev I.V."/>
            <person name="Miller A.N."/>
            <person name="O'Donnell K."/>
            <person name="Stajich J.E."/>
            <person name="Bonito G."/>
        </authorList>
    </citation>
    <scope>NUCLEOTIDE SEQUENCE</scope>
    <source>
        <strain evidence="3">NRRL 2769</strain>
    </source>
</reference>
<accession>A0A9P6T3A8</accession>
<dbReference type="InterPro" id="IPR002052">
    <property type="entry name" value="DNA_methylase_N6_adenine_CS"/>
</dbReference>
<protein>
    <submittedName>
        <fullName evidence="3">Methyltransferase-like protein 4</fullName>
    </submittedName>
</protein>
<dbReference type="PANTHER" id="PTHR12829">
    <property type="entry name" value="N6-ADENOSINE-METHYLTRANSFERASE"/>
    <property type="match status" value="1"/>
</dbReference>
<dbReference type="InterPro" id="IPR007757">
    <property type="entry name" value="MT-A70-like"/>
</dbReference>
<dbReference type="GO" id="GO:0003676">
    <property type="term" value="F:nucleic acid binding"/>
    <property type="evidence" value="ECO:0007669"/>
    <property type="project" value="InterPro"/>
</dbReference>
<dbReference type="AlphaFoldDB" id="A0A9P6T3A8"/>
<evidence type="ECO:0000313" key="3">
    <source>
        <dbReference type="EMBL" id="KAG0021777.1"/>
    </source>
</evidence>
<dbReference type="Pfam" id="PF05063">
    <property type="entry name" value="MT-A70"/>
    <property type="match status" value="1"/>
</dbReference>
<keyword evidence="4" id="KW-1185">Reference proteome</keyword>
<evidence type="ECO:0000313" key="4">
    <source>
        <dbReference type="Proteomes" id="UP000703661"/>
    </source>
</evidence>
<dbReference type="Proteomes" id="UP000703661">
    <property type="component" value="Unassembled WGS sequence"/>
</dbReference>
<dbReference type="PROSITE" id="PS00092">
    <property type="entry name" value="N6_MTASE"/>
    <property type="match status" value="1"/>
</dbReference>
<dbReference type="GO" id="GO:0032259">
    <property type="term" value="P:methylation"/>
    <property type="evidence" value="ECO:0007669"/>
    <property type="project" value="UniProtKB-KW"/>
</dbReference>
<evidence type="ECO:0000256" key="1">
    <source>
        <dbReference type="PROSITE-ProRule" id="PRU00489"/>
    </source>
</evidence>
<comment type="caution">
    <text evidence="3">The sequence shown here is derived from an EMBL/GenBank/DDBJ whole genome shotgun (WGS) entry which is preliminary data.</text>
</comment>
<dbReference type="PANTHER" id="PTHR12829:SF4">
    <property type="entry name" value="N(6)-ADENINE-SPECIFIC METHYLTRANSFERASE METTL4"/>
    <property type="match status" value="1"/>
</dbReference>
<gene>
    <name evidence="3" type="primary">METTL4</name>
    <name evidence="3" type="ORF">BGZ80_001736</name>
</gene>
<evidence type="ECO:0000256" key="2">
    <source>
        <dbReference type="SAM" id="MobiDB-lite"/>
    </source>
</evidence>
<keyword evidence="3" id="KW-0808">Transferase</keyword>
<organism evidence="3 4">
    <name type="scientific">Entomortierella chlamydospora</name>
    <dbReference type="NCBI Taxonomy" id="101097"/>
    <lineage>
        <taxon>Eukaryota</taxon>
        <taxon>Fungi</taxon>
        <taxon>Fungi incertae sedis</taxon>
        <taxon>Mucoromycota</taxon>
        <taxon>Mortierellomycotina</taxon>
        <taxon>Mortierellomycetes</taxon>
        <taxon>Mortierellales</taxon>
        <taxon>Mortierellaceae</taxon>
        <taxon>Entomortierella</taxon>
    </lineage>
</organism>
<proteinExistence type="inferred from homology"/>
<name>A0A9P6T3A8_9FUNG</name>
<dbReference type="GO" id="GO:0005634">
    <property type="term" value="C:nucleus"/>
    <property type="evidence" value="ECO:0007669"/>
    <property type="project" value="TreeGrafter"/>
</dbReference>
<feature type="region of interest" description="Disordered" evidence="2">
    <location>
        <begin position="66"/>
        <end position="85"/>
    </location>
</feature>
<dbReference type="GO" id="GO:0008168">
    <property type="term" value="F:methyltransferase activity"/>
    <property type="evidence" value="ECO:0007669"/>
    <property type="project" value="UniProtKB-KW"/>
</dbReference>
<sequence length="500" mass="56154">MRMRIVLHHGDWYLLEAIQSPVRGWLVRPGTFRVSQPYDKPSTLHQQLNPPKSSDLLAIDTYHSSPPIVPRGHKKQKLSKLKENEKDAKDSDRILLEWIQAAYHDLLVLDKTQSFINNMQGNYFYGSCVDTPACDTFALDLVKLQPTLRLIKSGFVSASDVNLDMKDAIQFDEVQLKSGLQQLDISDIYETLIENNHHYPALITFPTEGEPRYLIPPLSGFVVSDLDRIHGLKSIGNMLILHNAPRRNGGFNIIVMDPPWQNASVDRMAHYGTLDLYDLFKIPILDLLGAPKEQDLTDESGSRGIVAVWITNRAKVKKVVVEKLFPAWGLEFVAQWSWLKITTGGEPVLSLENGHRRAYEGVLIGKQKVCPTKNNIATPQPLITPKVSRKLLVSVPSQHSRKPSLNGILEREFFPKSCVPSPDSTSDLTAPVASGDEYTTIKPLNRLELFARNLEEGVLSWGNEPIRYQYCGRGSEDTGITQDGYLVPSYCSMMKLANKG</sequence>